<gene>
    <name evidence="3" type="ORF">MOP44_21170</name>
</gene>
<evidence type="ECO:0000256" key="2">
    <source>
        <dbReference type="SAM" id="Phobius"/>
    </source>
</evidence>
<keyword evidence="2" id="KW-0472">Membrane</keyword>
<sequence>MRPHVLTQWLRLAHLYLGLFTAPAILFFALTGALQTLSLNDRSPDGNYTPPHWISVLAQLHKKQSVQLPQRRPSPPEGSAAPKPQKTALDAGRPDGPPAAPQGQQAPPKQPAFQPPRKPLGMQIFFLLVCVSLFVSTFSGAWMAWKYRRSRIAIGVTFLAGIVIPLLLIKW</sequence>
<dbReference type="AlphaFoldDB" id="A0A9J7BPL1"/>
<feature type="transmembrane region" description="Helical" evidence="2">
    <location>
        <begin position="124"/>
        <end position="145"/>
    </location>
</feature>
<dbReference type="RefSeq" id="WP_260792402.1">
    <property type="nucleotide sequence ID" value="NZ_CP093313.1"/>
</dbReference>
<evidence type="ECO:0000256" key="1">
    <source>
        <dbReference type="SAM" id="MobiDB-lite"/>
    </source>
</evidence>
<feature type="transmembrane region" description="Helical" evidence="2">
    <location>
        <begin position="12"/>
        <end position="34"/>
    </location>
</feature>
<name>A0A9J7BPL1_9BACT</name>
<proteinExistence type="predicted"/>
<feature type="transmembrane region" description="Helical" evidence="2">
    <location>
        <begin position="152"/>
        <end position="169"/>
    </location>
</feature>
<keyword evidence="2" id="KW-1133">Transmembrane helix</keyword>
<evidence type="ECO:0000313" key="4">
    <source>
        <dbReference type="Proteomes" id="UP001059380"/>
    </source>
</evidence>
<keyword evidence="4" id="KW-1185">Reference proteome</keyword>
<protein>
    <submittedName>
        <fullName evidence="3">PepSY domain-containing protein</fullName>
    </submittedName>
</protein>
<keyword evidence="2" id="KW-0812">Transmembrane</keyword>
<feature type="region of interest" description="Disordered" evidence="1">
    <location>
        <begin position="65"/>
        <end position="114"/>
    </location>
</feature>
<accession>A0A9J7BPL1</accession>
<organism evidence="3 4">
    <name type="scientific">Occallatibacter riparius</name>
    <dbReference type="NCBI Taxonomy" id="1002689"/>
    <lineage>
        <taxon>Bacteria</taxon>
        <taxon>Pseudomonadati</taxon>
        <taxon>Acidobacteriota</taxon>
        <taxon>Terriglobia</taxon>
        <taxon>Terriglobales</taxon>
        <taxon>Acidobacteriaceae</taxon>
        <taxon>Occallatibacter</taxon>
    </lineage>
</organism>
<reference evidence="3" key="1">
    <citation type="submission" date="2021-04" db="EMBL/GenBank/DDBJ databases">
        <title>Phylogenetic analysis of Acidobacteriaceae.</title>
        <authorList>
            <person name="Qiu L."/>
            <person name="Zhang Q."/>
        </authorList>
    </citation>
    <scope>NUCLEOTIDE SEQUENCE</scope>
    <source>
        <strain evidence="3">DSM 25168</strain>
    </source>
</reference>
<dbReference type="Proteomes" id="UP001059380">
    <property type="component" value="Chromosome"/>
</dbReference>
<dbReference type="KEGG" id="orp:MOP44_21170"/>
<dbReference type="EMBL" id="CP093313">
    <property type="protein sequence ID" value="UWZ83069.1"/>
    <property type="molecule type" value="Genomic_DNA"/>
</dbReference>
<evidence type="ECO:0000313" key="3">
    <source>
        <dbReference type="EMBL" id="UWZ83069.1"/>
    </source>
</evidence>